<evidence type="ECO:0000313" key="1">
    <source>
        <dbReference type="EMBL" id="OHT48468.1"/>
    </source>
</evidence>
<accession>A0AB73LER3</accession>
<gene>
    <name evidence="1" type="ORF">BKG62_23065</name>
</gene>
<dbReference type="EMBL" id="MLHW01000019">
    <property type="protein sequence ID" value="OHT48468.1"/>
    <property type="molecule type" value="Genomic_DNA"/>
</dbReference>
<dbReference type="Gene3D" id="3.40.50.720">
    <property type="entry name" value="NAD(P)-binding Rossmann-like Domain"/>
    <property type="match status" value="1"/>
</dbReference>
<dbReference type="InterPro" id="IPR051604">
    <property type="entry name" value="Ergot_Alk_Oxidoreductase"/>
</dbReference>
<dbReference type="SUPFAM" id="SSF51735">
    <property type="entry name" value="NAD(P)-binding Rossmann-fold domains"/>
    <property type="match status" value="1"/>
</dbReference>
<dbReference type="Proteomes" id="UP000180113">
    <property type="component" value="Unassembled WGS sequence"/>
</dbReference>
<evidence type="ECO:0000313" key="2">
    <source>
        <dbReference type="Proteomes" id="UP000180113"/>
    </source>
</evidence>
<evidence type="ECO:0008006" key="3">
    <source>
        <dbReference type="Google" id="ProtNLM"/>
    </source>
</evidence>
<reference evidence="1 2" key="1">
    <citation type="submission" date="2016-10" db="EMBL/GenBank/DDBJ databases">
        <title>Evaluation of Human, Animal and Environmental Mycobacterium chelonae Isolates by Core Genome Phylogenomic Analysis, Targeted Gene Comparison, and Anti-microbial Susceptibility Patterns: A Tale of Mistaken Identities.</title>
        <authorList>
            <person name="Fogelson S.B."/>
            <person name="Camus A.C."/>
            <person name="Lorenz W."/>
            <person name="Vasireddy R."/>
            <person name="Vasireddy S."/>
            <person name="Smith T."/>
            <person name="Brown-Elliott B.A."/>
            <person name="Wallace R.J.Jr."/>
            <person name="Hasan N.A."/>
            <person name="Reischl U."/>
            <person name="Sanchez S."/>
        </authorList>
    </citation>
    <scope>NUCLEOTIDE SEQUENCE [LARGE SCALE GENOMIC DNA]</scope>
    <source>
        <strain evidence="1 2">42895</strain>
    </source>
</reference>
<dbReference type="PANTHER" id="PTHR43162">
    <property type="match status" value="1"/>
</dbReference>
<dbReference type="AlphaFoldDB" id="A0AB73LER3"/>
<organism evidence="1 2">
    <name type="scientific">Mycobacteroides chelonae</name>
    <name type="common">Mycobacterium chelonae</name>
    <dbReference type="NCBI Taxonomy" id="1774"/>
    <lineage>
        <taxon>Bacteria</taxon>
        <taxon>Bacillati</taxon>
        <taxon>Actinomycetota</taxon>
        <taxon>Actinomycetes</taxon>
        <taxon>Mycobacteriales</taxon>
        <taxon>Mycobacteriaceae</taxon>
        <taxon>Mycobacteroides</taxon>
    </lineage>
</organism>
<protein>
    <recommendedName>
        <fullName evidence="3">NmrA family transcriptional regulator</fullName>
    </recommendedName>
</protein>
<sequence length="295" mass="31752">MLPVLVTGATGNTGRLVAAGLRQLGVEVREGSRRGHPAFQWYDQSTWRRVLDGVGAVYIATPITAWVRKGEQSPPVGFAADAVEEFVEVAVTQGVQRLVLLAGRSARAEPVNEFMVDLERPVRQSDVEWTVLSPSVFSQSFALSPVREGIAAGHVDYIAVSDEVPIDFTDVTDIAEAAVRVLTTPGHGGMTYELSGPRALTEREAIAIISRTLGREITSRRIDLQQALQSGSGAGGLTEDSMALIDMAIRGRATSAYSLPSNGIQQLLDREPRSFEEFARQAAASGVWTSTTEIT</sequence>
<comment type="caution">
    <text evidence="1">The sequence shown here is derived from an EMBL/GenBank/DDBJ whole genome shotgun (WGS) entry which is preliminary data.</text>
</comment>
<name>A0AB73LER3_MYCCH</name>
<proteinExistence type="predicted"/>
<dbReference type="RefSeq" id="WP_070919176.1">
    <property type="nucleotide sequence ID" value="NZ_CP058976.1"/>
</dbReference>
<dbReference type="PANTHER" id="PTHR43162:SF1">
    <property type="entry name" value="PRESTALK A DIFFERENTIATION PROTEIN A"/>
    <property type="match status" value="1"/>
</dbReference>
<dbReference type="InterPro" id="IPR036291">
    <property type="entry name" value="NAD(P)-bd_dom_sf"/>
</dbReference>